<name>A0A1F5JHR6_9BACT</name>
<feature type="domain" description="EamA" evidence="7">
    <location>
        <begin position="140"/>
        <end position="276"/>
    </location>
</feature>
<sequence>LIWGANFVVAKITLQEFPPMSLALLRFALASLLLAPFFFSETKKVKIDKKDLPKLIAIGVFIIVLNITFFFEGIKRTTAINASVLTLIIPMLSVLMGWWFLKEKVYLVNLLGVALGLLGALTIIGLPQILTGTVAPQMLAGNILIIMASTSWVVGATISKKILKKYSSLVVTAIAFLVGTTAMFIPASLEYLQNPGWMSQVTILGILGLAFMTLLSSISAYFLFEWGLAKTSIAMADLFQYIEPIMATILAVLILGENISSEFLIGAGLIAGGAYLGTLAKEAHHRYHKAHRV</sequence>
<feature type="transmembrane region" description="Helical" evidence="6">
    <location>
        <begin position="138"/>
        <end position="157"/>
    </location>
</feature>
<feature type="transmembrane region" description="Helical" evidence="6">
    <location>
        <begin position="52"/>
        <end position="74"/>
    </location>
</feature>
<keyword evidence="4 6" id="KW-1133">Transmembrane helix</keyword>
<keyword evidence="3 6" id="KW-0812">Transmembrane</keyword>
<comment type="subcellular location">
    <subcellularLocation>
        <location evidence="1">Cell membrane</location>
        <topology evidence="1">Multi-pass membrane protein</topology>
    </subcellularLocation>
</comment>
<protein>
    <recommendedName>
        <fullName evidence="7">EamA domain-containing protein</fullName>
    </recommendedName>
</protein>
<proteinExistence type="predicted"/>
<feature type="transmembrane region" description="Helical" evidence="6">
    <location>
        <begin position="80"/>
        <end position="101"/>
    </location>
</feature>
<feature type="non-terminal residue" evidence="8">
    <location>
        <position position="1"/>
    </location>
</feature>
<feature type="transmembrane region" description="Helical" evidence="6">
    <location>
        <begin position="236"/>
        <end position="256"/>
    </location>
</feature>
<evidence type="ECO:0000256" key="1">
    <source>
        <dbReference type="ARBA" id="ARBA00004651"/>
    </source>
</evidence>
<reference evidence="8 9" key="1">
    <citation type="journal article" date="2016" name="Nat. Commun.">
        <title>Thousands of microbial genomes shed light on interconnected biogeochemical processes in an aquifer system.</title>
        <authorList>
            <person name="Anantharaman K."/>
            <person name="Brown C.T."/>
            <person name="Hug L.A."/>
            <person name="Sharon I."/>
            <person name="Castelle C.J."/>
            <person name="Probst A.J."/>
            <person name="Thomas B.C."/>
            <person name="Singh A."/>
            <person name="Wilkins M.J."/>
            <person name="Karaoz U."/>
            <person name="Brodie E.L."/>
            <person name="Williams K.H."/>
            <person name="Hubbard S.S."/>
            <person name="Banfield J.F."/>
        </authorList>
    </citation>
    <scope>NUCLEOTIDE SEQUENCE [LARGE SCALE GENOMIC DNA]</scope>
</reference>
<dbReference type="PANTHER" id="PTHR32322">
    <property type="entry name" value="INNER MEMBRANE TRANSPORTER"/>
    <property type="match status" value="1"/>
</dbReference>
<feature type="transmembrane region" description="Helical" evidence="6">
    <location>
        <begin position="169"/>
        <end position="189"/>
    </location>
</feature>
<evidence type="ECO:0000256" key="2">
    <source>
        <dbReference type="ARBA" id="ARBA00022475"/>
    </source>
</evidence>
<keyword evidence="2" id="KW-1003">Cell membrane</keyword>
<evidence type="ECO:0000259" key="7">
    <source>
        <dbReference type="Pfam" id="PF00892"/>
    </source>
</evidence>
<dbReference type="SUPFAM" id="SSF103481">
    <property type="entry name" value="Multidrug resistance efflux transporter EmrE"/>
    <property type="match status" value="2"/>
</dbReference>
<dbReference type="Proteomes" id="UP000177555">
    <property type="component" value="Unassembled WGS sequence"/>
</dbReference>
<feature type="domain" description="EamA" evidence="7">
    <location>
        <begin position="1"/>
        <end position="124"/>
    </location>
</feature>
<dbReference type="EMBL" id="MFCP01000023">
    <property type="protein sequence ID" value="OGE28040.1"/>
    <property type="molecule type" value="Genomic_DNA"/>
</dbReference>
<feature type="transmembrane region" description="Helical" evidence="6">
    <location>
        <begin position="20"/>
        <end position="40"/>
    </location>
</feature>
<evidence type="ECO:0000313" key="8">
    <source>
        <dbReference type="EMBL" id="OGE28040.1"/>
    </source>
</evidence>
<dbReference type="InterPro" id="IPR000620">
    <property type="entry name" value="EamA_dom"/>
</dbReference>
<evidence type="ECO:0000256" key="5">
    <source>
        <dbReference type="ARBA" id="ARBA00023136"/>
    </source>
</evidence>
<feature type="transmembrane region" description="Helical" evidence="6">
    <location>
        <begin position="106"/>
        <end position="126"/>
    </location>
</feature>
<feature type="transmembrane region" description="Helical" evidence="6">
    <location>
        <begin position="262"/>
        <end position="280"/>
    </location>
</feature>
<evidence type="ECO:0000256" key="6">
    <source>
        <dbReference type="SAM" id="Phobius"/>
    </source>
</evidence>
<evidence type="ECO:0000313" key="9">
    <source>
        <dbReference type="Proteomes" id="UP000177555"/>
    </source>
</evidence>
<evidence type="ECO:0000256" key="3">
    <source>
        <dbReference type="ARBA" id="ARBA00022692"/>
    </source>
</evidence>
<dbReference type="InterPro" id="IPR050638">
    <property type="entry name" value="AA-Vitamin_Transporters"/>
</dbReference>
<keyword evidence="5 6" id="KW-0472">Membrane</keyword>
<evidence type="ECO:0000256" key="4">
    <source>
        <dbReference type="ARBA" id="ARBA00022989"/>
    </source>
</evidence>
<dbReference type="AlphaFoldDB" id="A0A1F5JHR6"/>
<organism evidence="8 9">
    <name type="scientific">Candidatus Daviesbacteria bacterium RIFCSPHIGHO2_01_FULL_40_11</name>
    <dbReference type="NCBI Taxonomy" id="1797762"/>
    <lineage>
        <taxon>Bacteria</taxon>
        <taxon>Candidatus Daviesiibacteriota</taxon>
    </lineage>
</organism>
<gene>
    <name evidence="8" type="ORF">A2867_01480</name>
</gene>
<accession>A0A1F5JHR6</accession>
<feature type="transmembrane region" description="Helical" evidence="6">
    <location>
        <begin position="201"/>
        <end position="224"/>
    </location>
</feature>
<dbReference type="InterPro" id="IPR037185">
    <property type="entry name" value="EmrE-like"/>
</dbReference>
<dbReference type="GO" id="GO:0005886">
    <property type="term" value="C:plasma membrane"/>
    <property type="evidence" value="ECO:0007669"/>
    <property type="project" value="UniProtKB-SubCell"/>
</dbReference>
<comment type="caution">
    <text evidence="8">The sequence shown here is derived from an EMBL/GenBank/DDBJ whole genome shotgun (WGS) entry which is preliminary data.</text>
</comment>
<dbReference type="Pfam" id="PF00892">
    <property type="entry name" value="EamA"/>
    <property type="match status" value="2"/>
</dbReference>
<dbReference type="PANTHER" id="PTHR32322:SF18">
    <property type="entry name" value="S-ADENOSYLMETHIONINE_S-ADENOSYLHOMOCYSTEINE TRANSPORTER"/>
    <property type="match status" value="1"/>
</dbReference>